<evidence type="ECO:0000256" key="1">
    <source>
        <dbReference type="ARBA" id="ARBA00001974"/>
    </source>
</evidence>
<dbReference type="InterPro" id="IPR002937">
    <property type="entry name" value="Amino_oxidase"/>
</dbReference>
<feature type="domain" description="Amine oxidase" evidence="7">
    <location>
        <begin position="11"/>
        <end position="467"/>
    </location>
</feature>
<comment type="similarity">
    <text evidence="6">Belongs to the protoporphyrinogen/coproporphyrinogen oxidase family. Coproporphyrinogen III oxidase subfamily.</text>
</comment>
<dbReference type="InterPro" id="IPR036188">
    <property type="entry name" value="FAD/NAD-bd_sf"/>
</dbReference>
<dbReference type="RefSeq" id="WP_282011870.1">
    <property type="nucleotide sequence ID" value="NZ_OX336137.1"/>
</dbReference>
<dbReference type="NCBIfam" id="TIGR00562">
    <property type="entry name" value="proto_IX_ox"/>
    <property type="match status" value="1"/>
</dbReference>
<dbReference type="Proteomes" id="UP001157733">
    <property type="component" value="Chromosome"/>
</dbReference>
<dbReference type="EC" id="1.3.3.15" evidence="6"/>
<comment type="pathway">
    <text evidence="6">Porphyrin-containing compound metabolism; protoheme biosynthesis.</text>
</comment>
<comment type="cofactor">
    <cofactor evidence="1 6">
        <name>FAD</name>
        <dbReference type="ChEBI" id="CHEBI:57692"/>
    </cofactor>
</comment>
<keyword evidence="9" id="KW-1185">Reference proteome</keyword>
<comment type="subcellular location">
    <subcellularLocation>
        <location evidence="6">Cytoplasm</location>
    </subcellularLocation>
</comment>
<dbReference type="Pfam" id="PF01593">
    <property type="entry name" value="Amino_oxidase"/>
    <property type="match status" value="1"/>
</dbReference>
<sequence length="483" mass="53817">MKKLVIIGGGIAGLAAAYRIQEEYDAGHGDIECTLIEGSDRFGGKICTLRENGFVLERGPDSFISQKPWGIELCKKIGLEDELMGTRPETPKTYVYLNKKMVTLPDGLTLMVPTKFLPFALSPLFSIPGKVRMAMDLFIPKKMGQRDESLASFVRRRLGEEALQRMAQPLMCGIYSSDPETMSLHSTFPMFAQTEKKYRSLILGMLAAKRQRMNAAPPSVPKKGYTPFTFFLSLRNGLGSMIDRIIERSPDIAFRSGTRVHSLVQKDTHWELELDNGERMKADAVVVTTPANVTAKLFEPVAPRAAELLGKIPFVSTAAVTLAFKKDTFKHPLKGFGFVVPYSEGRKISACTWVTSKFSGRAPEDYVLLRSYVGGALNERYAEQPEEDIYKTVLGELQDIMGFKNEPEFYKVFQYKKGNVQYHVDHGQLIESLYNELKQYPGLFVAGSAYHGVGIPDCVLNGTRTVESALRALRGEEAEVPHG</sequence>
<dbReference type="SUPFAM" id="SSF51905">
    <property type="entry name" value="FAD/NAD(P)-binding domain"/>
    <property type="match status" value="1"/>
</dbReference>
<evidence type="ECO:0000313" key="8">
    <source>
        <dbReference type="EMBL" id="CAI2719010.1"/>
    </source>
</evidence>
<dbReference type="EMBL" id="OX336137">
    <property type="protein sequence ID" value="CAI2719010.1"/>
    <property type="molecule type" value="Genomic_DNA"/>
</dbReference>
<keyword evidence="5 6" id="KW-0350">Heme biosynthesis</keyword>
<dbReference type="Gene3D" id="3.50.50.60">
    <property type="entry name" value="FAD/NAD(P)-binding domain"/>
    <property type="match status" value="1"/>
</dbReference>
<keyword evidence="4 6" id="KW-0560">Oxidoreductase</keyword>
<evidence type="ECO:0000256" key="3">
    <source>
        <dbReference type="ARBA" id="ARBA00022827"/>
    </source>
</evidence>
<gene>
    <name evidence="8" type="ORF">NSPWAT_2154</name>
</gene>
<dbReference type="PANTHER" id="PTHR42923:SF3">
    <property type="entry name" value="PROTOPORPHYRINOGEN OXIDASE"/>
    <property type="match status" value="1"/>
</dbReference>
<dbReference type="SUPFAM" id="SSF54373">
    <property type="entry name" value="FAD-linked reductases, C-terminal domain"/>
    <property type="match status" value="1"/>
</dbReference>
<evidence type="ECO:0000256" key="5">
    <source>
        <dbReference type="ARBA" id="ARBA00023133"/>
    </source>
</evidence>
<dbReference type="InterPro" id="IPR004572">
    <property type="entry name" value="Protoporphyrinogen_oxidase"/>
</dbReference>
<evidence type="ECO:0000256" key="2">
    <source>
        <dbReference type="ARBA" id="ARBA00022630"/>
    </source>
</evidence>
<dbReference type="InterPro" id="IPR050464">
    <property type="entry name" value="Zeta_carotene_desat/Oxidored"/>
</dbReference>
<dbReference type="GO" id="GO:0016491">
    <property type="term" value="F:oxidoreductase activity"/>
    <property type="evidence" value="ECO:0007669"/>
    <property type="project" value="UniProtKB-KW"/>
</dbReference>
<name>A0ABN8W2T0_9BACT</name>
<keyword evidence="6" id="KW-0963">Cytoplasm</keyword>
<keyword evidence="2 6" id="KW-0285">Flavoprotein</keyword>
<organism evidence="8 9">
    <name type="scientific">Nitrospina watsonii</name>
    <dbReference type="NCBI Taxonomy" id="1323948"/>
    <lineage>
        <taxon>Bacteria</taxon>
        <taxon>Pseudomonadati</taxon>
        <taxon>Nitrospinota/Tectimicrobiota group</taxon>
        <taxon>Nitrospinota</taxon>
        <taxon>Nitrospinia</taxon>
        <taxon>Nitrospinales</taxon>
        <taxon>Nitrospinaceae</taxon>
        <taxon>Nitrospina</taxon>
    </lineage>
</organism>
<dbReference type="PANTHER" id="PTHR42923">
    <property type="entry name" value="PROTOPORPHYRINOGEN OXIDASE"/>
    <property type="match status" value="1"/>
</dbReference>
<dbReference type="Gene3D" id="3.90.660.20">
    <property type="entry name" value="Protoporphyrinogen oxidase, mitochondrial, domain 2"/>
    <property type="match status" value="1"/>
</dbReference>
<reference evidence="8 9" key="1">
    <citation type="submission" date="2022-09" db="EMBL/GenBank/DDBJ databases">
        <authorList>
            <person name="Kop L."/>
        </authorList>
    </citation>
    <scope>NUCLEOTIDE SEQUENCE [LARGE SCALE GENOMIC DNA]</scope>
    <source>
        <strain evidence="8 9">347</strain>
    </source>
</reference>
<evidence type="ECO:0000259" key="7">
    <source>
        <dbReference type="Pfam" id="PF01593"/>
    </source>
</evidence>
<accession>A0ABN8W2T0</accession>
<evidence type="ECO:0000256" key="6">
    <source>
        <dbReference type="RuleBase" id="RU364052"/>
    </source>
</evidence>
<comment type="catalytic activity">
    <reaction evidence="6">
        <text>coproporphyrinogen III + 3 O2 = coproporphyrin III + 3 H2O2</text>
        <dbReference type="Rhea" id="RHEA:43436"/>
        <dbReference type="ChEBI" id="CHEBI:15379"/>
        <dbReference type="ChEBI" id="CHEBI:16240"/>
        <dbReference type="ChEBI" id="CHEBI:57309"/>
        <dbReference type="ChEBI" id="CHEBI:131725"/>
        <dbReference type="EC" id="1.3.3.15"/>
    </reaction>
</comment>
<keyword evidence="3 6" id="KW-0274">FAD</keyword>
<protein>
    <recommendedName>
        <fullName evidence="6">Coproporphyrinogen III oxidase</fullName>
        <ecNumber evidence="6">1.3.3.15</ecNumber>
    </recommendedName>
</protein>
<proteinExistence type="inferred from homology"/>
<comment type="function">
    <text evidence="6">Involved in coproporphyrin-dependent heme b biosynthesis. Catalyzes the oxidation of coproporphyrinogen III to coproporphyrin III.</text>
</comment>
<evidence type="ECO:0000256" key="4">
    <source>
        <dbReference type="ARBA" id="ARBA00023002"/>
    </source>
</evidence>
<dbReference type="Gene3D" id="1.10.3110.10">
    <property type="entry name" value="protoporphyrinogen ix oxidase, domain 3"/>
    <property type="match status" value="1"/>
</dbReference>
<evidence type="ECO:0000313" key="9">
    <source>
        <dbReference type="Proteomes" id="UP001157733"/>
    </source>
</evidence>